<dbReference type="InterPro" id="IPR036388">
    <property type="entry name" value="WH-like_DNA-bd_sf"/>
</dbReference>
<dbReference type="InterPro" id="IPR001077">
    <property type="entry name" value="COMT_C"/>
</dbReference>
<dbReference type="PANTHER" id="PTHR43712:SF1">
    <property type="entry name" value="HYPOTHETICAL O-METHYLTRANSFERASE (EUROFUNG)-RELATED"/>
    <property type="match status" value="1"/>
</dbReference>
<dbReference type="Gene3D" id="3.40.50.150">
    <property type="entry name" value="Vaccinia Virus protein VP39"/>
    <property type="match status" value="1"/>
</dbReference>
<protein>
    <submittedName>
        <fullName evidence="5">Putative hydroxyindole O-methyltransferase</fullName>
    </submittedName>
</protein>
<evidence type="ECO:0000256" key="1">
    <source>
        <dbReference type="ARBA" id="ARBA00022603"/>
    </source>
</evidence>
<evidence type="ECO:0000256" key="2">
    <source>
        <dbReference type="ARBA" id="ARBA00022679"/>
    </source>
</evidence>
<dbReference type="EMBL" id="QZBS01000531">
    <property type="protein sequence ID" value="THZ61708.1"/>
    <property type="molecule type" value="Genomic_DNA"/>
</dbReference>
<dbReference type="SUPFAM" id="SSF53335">
    <property type="entry name" value="S-adenosyl-L-methionine-dependent methyltransferases"/>
    <property type="match status" value="1"/>
</dbReference>
<keyword evidence="2 5" id="KW-0808">Transferase</keyword>
<dbReference type="SUPFAM" id="SSF46785">
    <property type="entry name" value="Winged helix' DNA-binding domain"/>
    <property type="match status" value="1"/>
</dbReference>
<evidence type="ECO:0000313" key="5">
    <source>
        <dbReference type="EMBL" id="THZ61708.1"/>
    </source>
</evidence>
<dbReference type="Pfam" id="PF00891">
    <property type="entry name" value="Methyltransf_2"/>
    <property type="match status" value="1"/>
</dbReference>
<keyword evidence="3" id="KW-0949">S-adenosyl-L-methionine</keyword>
<keyword evidence="1 5" id="KW-0489">Methyltransferase</keyword>
<accession>A0A4S9WA60</accession>
<evidence type="ECO:0000259" key="4">
    <source>
        <dbReference type="Pfam" id="PF00891"/>
    </source>
</evidence>
<reference evidence="5 6" key="1">
    <citation type="submission" date="2018-10" db="EMBL/GenBank/DDBJ databases">
        <title>Fifty Aureobasidium pullulans genomes reveal a recombining polyextremotolerant generalist.</title>
        <authorList>
            <person name="Gostincar C."/>
            <person name="Turk M."/>
            <person name="Zajc J."/>
            <person name="Gunde-Cimerman N."/>
        </authorList>
    </citation>
    <scope>NUCLEOTIDE SEQUENCE [LARGE SCALE GENOMIC DNA]</scope>
    <source>
        <strain evidence="5 6">EXF-3519</strain>
    </source>
</reference>
<feature type="domain" description="O-methyltransferase C-terminal" evidence="4">
    <location>
        <begin position="231"/>
        <end position="374"/>
    </location>
</feature>
<dbReference type="InterPro" id="IPR029063">
    <property type="entry name" value="SAM-dependent_MTases_sf"/>
</dbReference>
<name>A0A4S9WA60_AURPU</name>
<dbReference type="Proteomes" id="UP000309734">
    <property type="component" value="Unassembled WGS sequence"/>
</dbReference>
<dbReference type="AlphaFoldDB" id="A0A4S9WA60"/>
<proteinExistence type="predicted"/>
<dbReference type="InterPro" id="IPR016461">
    <property type="entry name" value="COMT-like"/>
</dbReference>
<gene>
    <name evidence="5" type="ORF">D6C85_09466</name>
</gene>
<dbReference type="Gene3D" id="1.10.10.10">
    <property type="entry name" value="Winged helix-like DNA-binding domain superfamily/Winged helix DNA-binding domain"/>
    <property type="match status" value="1"/>
</dbReference>
<dbReference type="InterPro" id="IPR036390">
    <property type="entry name" value="WH_DNA-bd_sf"/>
</dbReference>
<organism evidence="5 6">
    <name type="scientific">Aureobasidium pullulans</name>
    <name type="common">Black yeast</name>
    <name type="synonym">Pullularia pullulans</name>
    <dbReference type="NCBI Taxonomy" id="5580"/>
    <lineage>
        <taxon>Eukaryota</taxon>
        <taxon>Fungi</taxon>
        <taxon>Dikarya</taxon>
        <taxon>Ascomycota</taxon>
        <taxon>Pezizomycotina</taxon>
        <taxon>Dothideomycetes</taxon>
        <taxon>Dothideomycetidae</taxon>
        <taxon>Dothideales</taxon>
        <taxon>Saccotheciaceae</taxon>
        <taxon>Aureobasidium</taxon>
    </lineage>
</organism>
<evidence type="ECO:0000313" key="6">
    <source>
        <dbReference type="Proteomes" id="UP000309734"/>
    </source>
</evidence>
<sequence>MSTPISSIIDRIAAAGMAYESNQIGSRESLIELSRDLIATLEIPSEFLQRSFWAEPALSAHCKYAVQVKLFQHLRDAGDDGVGSEELAEKTGTDVLLLERIMRHLIAMKMIVFFKGRFFGTALSHGLAADNYQQSIDFCYDVARPAFNVFPEYFKKAGYRPRITFTNGPLQAAHGTDLPFFDWLVATPPHLEEFDAFMSAYRAGKADWCSPGFYPVEEQLIQGFDPSINEVLLVDVGGGRGHDTLSFSAQYAHPGKLVLQDREAVITSIQDKEALPFGCEAHDFFTPQPIQAARAYLLHSILHDWDDEAGIRILENLKPALKAGYSRVLLNEIVLSEENPTIAATSMDMMMMAHMGVRERTEVEWKAMIAKAGLRFVRTYNYPGVAESVIEAELLYYTSVSVERRDVLCVTEARRRSGQMIRLDSGDADHERLRNRQRRGWVSGWRASAGV</sequence>
<comment type="caution">
    <text evidence="5">The sequence shown here is derived from an EMBL/GenBank/DDBJ whole genome shotgun (WGS) entry which is preliminary data.</text>
</comment>
<evidence type="ECO:0000256" key="3">
    <source>
        <dbReference type="ARBA" id="ARBA00022691"/>
    </source>
</evidence>
<dbReference type="PANTHER" id="PTHR43712">
    <property type="entry name" value="PUTATIVE (AFU_ORTHOLOGUE AFUA_4G14580)-RELATED"/>
    <property type="match status" value="1"/>
</dbReference>
<dbReference type="PROSITE" id="PS51683">
    <property type="entry name" value="SAM_OMT_II"/>
    <property type="match status" value="1"/>
</dbReference>
<dbReference type="GO" id="GO:0008171">
    <property type="term" value="F:O-methyltransferase activity"/>
    <property type="evidence" value="ECO:0007669"/>
    <property type="project" value="InterPro"/>
</dbReference>
<dbReference type="GO" id="GO:0032259">
    <property type="term" value="P:methylation"/>
    <property type="evidence" value="ECO:0007669"/>
    <property type="project" value="UniProtKB-KW"/>
</dbReference>